<dbReference type="OMA" id="FCTTSTI"/>
<dbReference type="PANTHER" id="PTHR11106:SF72">
    <property type="entry name" value="GANGLIOSIDE-INDUCED DIFFERENTIATION-ASSOCIATED PROTEIN 2"/>
    <property type="match status" value="1"/>
</dbReference>
<dbReference type="PROSITE" id="PS51154">
    <property type="entry name" value="MACRO"/>
    <property type="match status" value="1"/>
</dbReference>
<dbReference type="Pfam" id="PF01661">
    <property type="entry name" value="Macro"/>
    <property type="match status" value="1"/>
</dbReference>
<dbReference type="InterPro" id="IPR036865">
    <property type="entry name" value="CRAL-TRIO_dom_sf"/>
</dbReference>
<dbReference type="Gene3D" id="3.40.220.10">
    <property type="entry name" value="Leucine Aminopeptidase, subunit E, domain 1"/>
    <property type="match status" value="1"/>
</dbReference>
<evidence type="ECO:0000259" key="2">
    <source>
        <dbReference type="PROSITE" id="PS51154"/>
    </source>
</evidence>
<proteinExistence type="inferred from homology"/>
<dbReference type="HOGENOM" id="CLU_026877_0_0_1"/>
<reference evidence="3 5" key="2">
    <citation type="journal article" date="2013" name="Nature">
        <title>Insights into bilaterian evolution from three spiralian genomes.</title>
        <authorList>
            <person name="Simakov O."/>
            <person name="Marletaz F."/>
            <person name="Cho S.J."/>
            <person name="Edsinger-Gonzales E."/>
            <person name="Havlak P."/>
            <person name="Hellsten U."/>
            <person name="Kuo D.H."/>
            <person name="Larsson T."/>
            <person name="Lv J."/>
            <person name="Arendt D."/>
            <person name="Savage R."/>
            <person name="Osoegawa K."/>
            <person name="de Jong P."/>
            <person name="Grimwood J."/>
            <person name="Chapman J.A."/>
            <person name="Shapiro H."/>
            <person name="Aerts A."/>
            <person name="Otillar R.P."/>
            <person name="Terry A.Y."/>
            <person name="Boore J.L."/>
            <person name="Grigoriev I.V."/>
            <person name="Lindberg D.R."/>
            <person name="Seaver E.C."/>
            <person name="Weisblat D.A."/>
            <person name="Putnam N.H."/>
            <person name="Rokhsar D.S."/>
        </authorList>
    </citation>
    <scope>NUCLEOTIDE SEQUENCE</scope>
</reference>
<dbReference type="PANTHER" id="PTHR11106">
    <property type="entry name" value="GANGLIOSIDE INDUCED DIFFERENTIATION ASSOCIATED PROTEIN 2-RELATED"/>
    <property type="match status" value="1"/>
</dbReference>
<dbReference type="InterPro" id="IPR001251">
    <property type="entry name" value="CRAL-TRIO_dom"/>
</dbReference>
<dbReference type="KEGG" id="hro:HELRODRAFT_185472"/>
<dbReference type="Pfam" id="PF13716">
    <property type="entry name" value="CRAL_TRIO_2"/>
    <property type="match status" value="1"/>
</dbReference>
<evidence type="ECO:0000256" key="1">
    <source>
        <dbReference type="ARBA" id="ARBA00008355"/>
    </source>
</evidence>
<dbReference type="InterPro" id="IPR043472">
    <property type="entry name" value="Macro_dom-like"/>
</dbReference>
<dbReference type="EMBL" id="KB096222">
    <property type="protein sequence ID" value="ESO07399.1"/>
    <property type="molecule type" value="Genomic_DNA"/>
</dbReference>
<dbReference type="FunCoup" id="T1FMV0">
    <property type="interactions" value="1219"/>
</dbReference>
<dbReference type="EMBL" id="AMQM01003668">
    <property type="status" value="NOT_ANNOTATED_CDS"/>
    <property type="molecule type" value="Genomic_DNA"/>
</dbReference>
<protein>
    <recommendedName>
        <fullName evidence="2">Macro domain-containing protein</fullName>
    </recommendedName>
</protein>
<dbReference type="STRING" id="6412.T1FMV0"/>
<dbReference type="AlphaFoldDB" id="T1FMV0"/>
<keyword evidence="5" id="KW-1185">Reference proteome</keyword>
<dbReference type="Proteomes" id="UP000015101">
    <property type="component" value="Unassembled WGS sequence"/>
</dbReference>
<sequence>MDVNSLEVNVTTLINWQDALQIQTSTRPSASAIDLPENLLRNGHYDKSPFPLDEKINQKIAFWVGNVWLLNADAIVCCNNENFTSKTDLITKHTLIRAGKDLIVELRQTVRYCRTGEAKLTSGYLLPASHIIHTVSPKYSHKYTTAAETSLHNAYKNVLVLARDNNIRTLGLRCIHSSVCRYPPFLGANVALRTIRRFLEKWGDKFDKIVLAVSNHNKEAYSALLPLYFPRNNQEELAAKYQLPQNVGDVDGQLFLEERQIRISANPICTNLVRNINEAELYSDEEDRSSQDRSSGGFIRQQFRGINESFMKAKENVDKERLKRLQTGGNQMILNKQPIRKEFYKRLLIRAKKEDFTDFIRRRFIYQSGVDREGRAVVVFLVQRWRALIEDQLMGRHHTRRRHSFVYQSMPNLNDNPNLSIASLTSSLPPEISELHRLFFISQLDPIVDRPYVFIYVHSLSNKDDLLPSNKCMQALLGMLHPKYVTNLNAFYILHSTLINKIKSFFKFPSELYDRTTFVKGVEHLYSLVSPDQLELPGFVLAHDLDLYGVRYYEPDSRNFLRI</sequence>
<dbReference type="GeneID" id="20210149"/>
<feature type="domain" description="Macro" evidence="2">
    <location>
        <begin position="47"/>
        <end position="229"/>
    </location>
</feature>
<dbReference type="InterPro" id="IPR035793">
    <property type="entry name" value="Macro_GDAP2"/>
</dbReference>
<dbReference type="CDD" id="cd02905">
    <property type="entry name" value="Macro_GDAP2-like"/>
    <property type="match status" value="1"/>
</dbReference>
<dbReference type="SUPFAM" id="SSF52087">
    <property type="entry name" value="CRAL/TRIO domain"/>
    <property type="match status" value="1"/>
</dbReference>
<dbReference type="InterPro" id="IPR002589">
    <property type="entry name" value="Macro_dom"/>
</dbReference>
<name>T1FMV0_HELRO</name>
<dbReference type="OrthoDB" id="365077at2759"/>
<evidence type="ECO:0000313" key="4">
    <source>
        <dbReference type="EnsemblMetazoa" id="HelroP185472"/>
    </source>
</evidence>
<dbReference type="CTD" id="20210149"/>
<dbReference type="RefSeq" id="XP_009014777.1">
    <property type="nucleotide sequence ID" value="XM_009016529.1"/>
</dbReference>
<dbReference type="Gene3D" id="3.40.525.10">
    <property type="entry name" value="CRAL-TRIO lipid binding domain"/>
    <property type="match status" value="1"/>
</dbReference>
<comment type="similarity">
    <text evidence="1">Belongs to the GDAP2 family.</text>
</comment>
<dbReference type="SUPFAM" id="SSF52949">
    <property type="entry name" value="Macro domain-like"/>
    <property type="match status" value="1"/>
</dbReference>
<dbReference type="InParanoid" id="T1FMV0"/>
<accession>T1FMV0</accession>
<reference evidence="4" key="3">
    <citation type="submission" date="2015-06" db="UniProtKB">
        <authorList>
            <consortium name="EnsemblMetazoa"/>
        </authorList>
    </citation>
    <scope>IDENTIFICATION</scope>
</reference>
<gene>
    <name evidence="4" type="primary">20210149</name>
    <name evidence="3" type="ORF">HELRODRAFT_185472</name>
</gene>
<dbReference type="eggNOG" id="KOG2633">
    <property type="taxonomic scope" value="Eukaryota"/>
</dbReference>
<evidence type="ECO:0000313" key="3">
    <source>
        <dbReference type="EMBL" id="ESO07399.1"/>
    </source>
</evidence>
<evidence type="ECO:0000313" key="5">
    <source>
        <dbReference type="Proteomes" id="UP000015101"/>
    </source>
</evidence>
<reference evidence="5" key="1">
    <citation type="submission" date="2012-12" db="EMBL/GenBank/DDBJ databases">
        <authorList>
            <person name="Hellsten U."/>
            <person name="Grimwood J."/>
            <person name="Chapman J.A."/>
            <person name="Shapiro H."/>
            <person name="Aerts A."/>
            <person name="Otillar R.P."/>
            <person name="Terry A.Y."/>
            <person name="Boore J.L."/>
            <person name="Simakov O."/>
            <person name="Marletaz F."/>
            <person name="Cho S.-J."/>
            <person name="Edsinger-Gonzales E."/>
            <person name="Havlak P."/>
            <person name="Kuo D.-H."/>
            <person name="Larsson T."/>
            <person name="Lv J."/>
            <person name="Arendt D."/>
            <person name="Savage R."/>
            <person name="Osoegawa K."/>
            <person name="de Jong P."/>
            <person name="Lindberg D.R."/>
            <person name="Seaver E.C."/>
            <person name="Weisblat D.A."/>
            <person name="Putnam N.H."/>
            <person name="Grigoriev I.V."/>
            <person name="Rokhsar D.S."/>
        </authorList>
    </citation>
    <scope>NUCLEOTIDE SEQUENCE</scope>
</reference>
<dbReference type="EnsemblMetazoa" id="HelroT185472">
    <property type="protein sequence ID" value="HelroP185472"/>
    <property type="gene ID" value="HelroG185472"/>
</dbReference>
<organism evidence="4 5">
    <name type="scientific">Helobdella robusta</name>
    <name type="common">Californian leech</name>
    <dbReference type="NCBI Taxonomy" id="6412"/>
    <lineage>
        <taxon>Eukaryota</taxon>
        <taxon>Metazoa</taxon>
        <taxon>Spiralia</taxon>
        <taxon>Lophotrochozoa</taxon>
        <taxon>Annelida</taxon>
        <taxon>Clitellata</taxon>
        <taxon>Hirudinea</taxon>
        <taxon>Rhynchobdellida</taxon>
        <taxon>Glossiphoniidae</taxon>
        <taxon>Helobdella</taxon>
    </lineage>
</organism>